<dbReference type="EMBL" id="JAYMYQ010000007">
    <property type="protein sequence ID" value="KAK7320511.1"/>
    <property type="molecule type" value="Genomic_DNA"/>
</dbReference>
<gene>
    <name evidence="2" type="ORF">VNO77_30048</name>
</gene>
<keyword evidence="1" id="KW-0472">Membrane</keyword>
<dbReference type="Proteomes" id="UP001367508">
    <property type="component" value="Unassembled WGS sequence"/>
</dbReference>
<evidence type="ECO:0000313" key="2">
    <source>
        <dbReference type="EMBL" id="KAK7320511.1"/>
    </source>
</evidence>
<sequence>MSPESVCCQCRLVIENGLICSRLLALIILWKWTFLCWTLSLPSVFSFSVIGSNLMFVEVDSLGWLLLLYRVQNIHFVTIVFSWHTLQSASDNGLSSGLHLRWTSRIWVHDDPDSYAPSDILLNN</sequence>
<evidence type="ECO:0000313" key="3">
    <source>
        <dbReference type="Proteomes" id="UP001367508"/>
    </source>
</evidence>
<feature type="transmembrane region" description="Helical" evidence="1">
    <location>
        <begin position="44"/>
        <end position="69"/>
    </location>
</feature>
<dbReference type="AlphaFoldDB" id="A0AAN9Q315"/>
<feature type="transmembrane region" description="Helical" evidence="1">
    <location>
        <begin position="12"/>
        <end position="32"/>
    </location>
</feature>
<keyword evidence="1" id="KW-1133">Transmembrane helix</keyword>
<organism evidence="2 3">
    <name type="scientific">Canavalia gladiata</name>
    <name type="common">Sword bean</name>
    <name type="synonym">Dolichos gladiatus</name>
    <dbReference type="NCBI Taxonomy" id="3824"/>
    <lineage>
        <taxon>Eukaryota</taxon>
        <taxon>Viridiplantae</taxon>
        <taxon>Streptophyta</taxon>
        <taxon>Embryophyta</taxon>
        <taxon>Tracheophyta</taxon>
        <taxon>Spermatophyta</taxon>
        <taxon>Magnoliopsida</taxon>
        <taxon>eudicotyledons</taxon>
        <taxon>Gunneridae</taxon>
        <taxon>Pentapetalae</taxon>
        <taxon>rosids</taxon>
        <taxon>fabids</taxon>
        <taxon>Fabales</taxon>
        <taxon>Fabaceae</taxon>
        <taxon>Papilionoideae</taxon>
        <taxon>50 kb inversion clade</taxon>
        <taxon>NPAAA clade</taxon>
        <taxon>indigoferoid/millettioid clade</taxon>
        <taxon>Phaseoleae</taxon>
        <taxon>Canavalia</taxon>
    </lineage>
</organism>
<keyword evidence="1" id="KW-0812">Transmembrane</keyword>
<proteinExistence type="predicted"/>
<comment type="caution">
    <text evidence="2">The sequence shown here is derived from an EMBL/GenBank/DDBJ whole genome shotgun (WGS) entry which is preliminary data.</text>
</comment>
<keyword evidence="3" id="KW-1185">Reference proteome</keyword>
<evidence type="ECO:0000256" key="1">
    <source>
        <dbReference type="SAM" id="Phobius"/>
    </source>
</evidence>
<accession>A0AAN9Q315</accession>
<reference evidence="2 3" key="1">
    <citation type="submission" date="2024-01" db="EMBL/GenBank/DDBJ databases">
        <title>The genomes of 5 underutilized Papilionoideae crops provide insights into root nodulation and disease resistanc.</title>
        <authorList>
            <person name="Jiang F."/>
        </authorList>
    </citation>
    <scope>NUCLEOTIDE SEQUENCE [LARGE SCALE GENOMIC DNA]</scope>
    <source>
        <strain evidence="2">LVBAO_FW01</strain>
        <tissue evidence="2">Leaves</tissue>
    </source>
</reference>
<name>A0AAN9Q315_CANGL</name>
<protein>
    <submittedName>
        <fullName evidence="2">Uncharacterized protein</fullName>
    </submittedName>
</protein>